<organism evidence="2">
    <name type="scientific">Amphimedon queenslandica</name>
    <name type="common">Sponge</name>
    <dbReference type="NCBI Taxonomy" id="400682"/>
    <lineage>
        <taxon>Eukaryota</taxon>
        <taxon>Metazoa</taxon>
        <taxon>Porifera</taxon>
        <taxon>Demospongiae</taxon>
        <taxon>Heteroscleromorpha</taxon>
        <taxon>Haplosclerida</taxon>
        <taxon>Niphatidae</taxon>
        <taxon>Amphimedon</taxon>
    </lineage>
</organism>
<reference evidence="2" key="1">
    <citation type="submission" date="2017-05" db="UniProtKB">
        <authorList>
            <consortium name="EnsemblMetazoa"/>
        </authorList>
    </citation>
    <scope>IDENTIFICATION</scope>
</reference>
<dbReference type="AlphaFoldDB" id="A0A1X7SGX2"/>
<accession>A0A1X7SGX2</accession>
<dbReference type="EnsemblMetazoa" id="Aqu2.1.01324_001">
    <property type="protein sequence ID" value="Aqu2.1.01324_001"/>
    <property type="gene ID" value="Aqu2.1.01324"/>
</dbReference>
<dbReference type="SUPFAM" id="SSF57997">
    <property type="entry name" value="Tropomyosin"/>
    <property type="match status" value="1"/>
</dbReference>
<protein>
    <submittedName>
        <fullName evidence="2">Uncharacterized protein</fullName>
    </submittedName>
</protein>
<sequence length="157" mass="18219">KHFCYYDDDVKESDIYLAKQPRGKSASTSSESDIDDLNKEIKGKDQEIEHFKAFIKEKEISVIKEFEFVQQKLNAKDNEVNALASELASVKESSESQLQQIEKLKIRLEESHKIIDQKESEFDSMQKELMKTNERLDLLKEQHLSDESMGKMQTASK</sequence>
<evidence type="ECO:0000256" key="1">
    <source>
        <dbReference type="SAM" id="Coils"/>
    </source>
</evidence>
<feature type="coiled-coil region" evidence="1">
    <location>
        <begin position="73"/>
        <end position="142"/>
    </location>
</feature>
<proteinExistence type="predicted"/>
<keyword evidence="1" id="KW-0175">Coiled coil</keyword>
<name>A0A1X7SGX2_AMPQE</name>
<evidence type="ECO:0000313" key="2">
    <source>
        <dbReference type="EnsemblMetazoa" id="Aqu2.1.01324_001"/>
    </source>
</evidence>
<dbReference type="InParanoid" id="A0A1X7SGX2"/>